<feature type="region of interest" description="Disordered" evidence="1">
    <location>
        <begin position="293"/>
        <end position="327"/>
    </location>
</feature>
<feature type="region of interest" description="Disordered" evidence="1">
    <location>
        <begin position="386"/>
        <end position="415"/>
    </location>
</feature>
<feature type="compositionally biased region" description="Polar residues" evidence="1">
    <location>
        <begin position="219"/>
        <end position="229"/>
    </location>
</feature>
<evidence type="ECO:0000313" key="2">
    <source>
        <dbReference type="EMBL" id="WVZ55190.1"/>
    </source>
</evidence>
<evidence type="ECO:0000313" key="3">
    <source>
        <dbReference type="Proteomes" id="UP001341281"/>
    </source>
</evidence>
<feature type="compositionally biased region" description="Polar residues" evidence="1">
    <location>
        <begin position="131"/>
        <end position="152"/>
    </location>
</feature>
<dbReference type="AlphaFoldDB" id="A0AAQ3PR22"/>
<dbReference type="EMBL" id="CP144746">
    <property type="protein sequence ID" value="WVZ55190.1"/>
    <property type="molecule type" value="Genomic_DNA"/>
</dbReference>
<feature type="compositionally biased region" description="Polar residues" evidence="1">
    <location>
        <begin position="298"/>
        <end position="318"/>
    </location>
</feature>
<protein>
    <submittedName>
        <fullName evidence="2">Uncharacterized protein</fullName>
    </submittedName>
</protein>
<keyword evidence="3" id="KW-1185">Reference proteome</keyword>
<feature type="region of interest" description="Disordered" evidence="1">
    <location>
        <begin position="131"/>
        <end position="229"/>
    </location>
</feature>
<accession>A0AAQ3PR22</accession>
<name>A0AAQ3PR22_PASNO</name>
<feature type="compositionally biased region" description="Polar residues" evidence="1">
    <location>
        <begin position="400"/>
        <end position="413"/>
    </location>
</feature>
<gene>
    <name evidence="2" type="ORF">U9M48_005887</name>
</gene>
<evidence type="ECO:0000256" key="1">
    <source>
        <dbReference type="SAM" id="MobiDB-lite"/>
    </source>
</evidence>
<feature type="region of interest" description="Disordered" evidence="1">
    <location>
        <begin position="248"/>
        <end position="281"/>
    </location>
</feature>
<dbReference type="Proteomes" id="UP001341281">
    <property type="component" value="Chromosome 02"/>
</dbReference>
<feature type="region of interest" description="Disordered" evidence="1">
    <location>
        <begin position="496"/>
        <end position="525"/>
    </location>
</feature>
<sequence>MSDSFLRYPMAPCEIMSFLQRLVADSVRRQAMAYFLAVLAGLGSSSCTRHGTPLSSFFISRALAGQPSRVASACAATSRAPFDLDSSSRTSSGMHPCSPTPRFISFPSELAIRQMAAAAACCAPVDPTLSTWTSRGSTPSDTRLSADTQPTRFRSAATADSGGDGPSRQAIRPRSPPSDTTARRRPSVLDVRFCRHSAACSLDPPTPTAPPQQSSRPTMTRTIPTSANACHTSGTAERFLSAPAAADRETESPVRQISMSAPAPPWPTTARATSGDAPDRRCSVSAAFSRATRLPDSASLTSGGRTPSDTSSASQAPDSATRHTAAAAFSRTAGAGAVSSCTRAATLARPSTASTPFSSLRSASSSPSTARLLASVCPICSLASSSRTSASGGADGPTEASDSTPVLTSSAQSRRLRSSFPASASTALCVRSFPAAGGSRHRAASSAASASVAATDCSSSRHSAFLAKQGWLDRSERRAGRASSLAAIAFHRPGNPPAAAAASSAAGTIPRTRSSSSSAVSSPAAAGSPLLALISLLGRRCSDLDSGVDDEWLVEAQ</sequence>
<reference evidence="2 3" key="1">
    <citation type="submission" date="2024-02" db="EMBL/GenBank/DDBJ databases">
        <title>High-quality chromosome-scale genome assembly of Pensacola bahiagrass (Paspalum notatum Flugge var. saurae).</title>
        <authorList>
            <person name="Vega J.M."/>
            <person name="Podio M."/>
            <person name="Orjuela J."/>
            <person name="Siena L.A."/>
            <person name="Pessino S.C."/>
            <person name="Combes M.C."/>
            <person name="Mariac C."/>
            <person name="Albertini E."/>
            <person name="Pupilli F."/>
            <person name="Ortiz J.P.A."/>
            <person name="Leblanc O."/>
        </authorList>
    </citation>
    <scope>NUCLEOTIDE SEQUENCE [LARGE SCALE GENOMIC DNA]</scope>
    <source>
        <strain evidence="2">R1</strain>
        <tissue evidence="2">Leaf</tissue>
    </source>
</reference>
<proteinExistence type="predicted"/>
<feature type="compositionally biased region" description="Low complexity" evidence="1">
    <location>
        <begin position="514"/>
        <end position="525"/>
    </location>
</feature>
<organism evidence="2 3">
    <name type="scientific">Paspalum notatum var. saurae</name>
    <dbReference type="NCBI Taxonomy" id="547442"/>
    <lineage>
        <taxon>Eukaryota</taxon>
        <taxon>Viridiplantae</taxon>
        <taxon>Streptophyta</taxon>
        <taxon>Embryophyta</taxon>
        <taxon>Tracheophyta</taxon>
        <taxon>Spermatophyta</taxon>
        <taxon>Magnoliopsida</taxon>
        <taxon>Liliopsida</taxon>
        <taxon>Poales</taxon>
        <taxon>Poaceae</taxon>
        <taxon>PACMAD clade</taxon>
        <taxon>Panicoideae</taxon>
        <taxon>Andropogonodae</taxon>
        <taxon>Paspaleae</taxon>
        <taxon>Paspalinae</taxon>
        <taxon>Paspalum</taxon>
    </lineage>
</organism>